<feature type="chain" id="PRO_5022013491" evidence="1">
    <location>
        <begin position="26"/>
        <end position="126"/>
    </location>
</feature>
<dbReference type="Proteomes" id="UP000318080">
    <property type="component" value="Unassembled WGS sequence"/>
</dbReference>
<reference evidence="2 3" key="1">
    <citation type="submission" date="2019-06" db="EMBL/GenBank/DDBJ databases">
        <title>Draft genome of C. phoceense Strain 272.</title>
        <authorList>
            <person name="Pacheco L.G.C."/>
            <person name="Barberis C.M."/>
            <person name="Almuzara M.N."/>
            <person name="Traglia G.M."/>
            <person name="Santos C.S."/>
            <person name="Rocha D.J.P.G."/>
            <person name="Aguiar E.R.G.R."/>
            <person name="Vay C.A."/>
        </authorList>
    </citation>
    <scope>NUCLEOTIDE SEQUENCE [LARGE SCALE GENOMIC DNA]</scope>
    <source>
        <strain evidence="2 3">272</strain>
    </source>
</reference>
<gene>
    <name evidence="2" type="ORF">EJK80_04735</name>
</gene>
<dbReference type="AlphaFoldDB" id="A0A540R8B4"/>
<dbReference type="STRING" id="1686286.GCA_900092335_00759"/>
<evidence type="ECO:0000256" key="1">
    <source>
        <dbReference type="SAM" id="SignalP"/>
    </source>
</evidence>
<proteinExistence type="predicted"/>
<comment type="caution">
    <text evidence="2">The sequence shown here is derived from an EMBL/GenBank/DDBJ whole genome shotgun (WGS) entry which is preliminary data.</text>
</comment>
<evidence type="ECO:0000313" key="2">
    <source>
        <dbReference type="EMBL" id="TQE43847.1"/>
    </source>
</evidence>
<dbReference type="EMBL" id="VHIR01000005">
    <property type="protein sequence ID" value="TQE43847.1"/>
    <property type="molecule type" value="Genomic_DNA"/>
</dbReference>
<sequence length="126" mass="12719">MKFKNLAAAALTVTVLGAAVPAASADTAQDLINNNQGKGFQPGKDGDSFTGSSLTDVASIAVPSFLGVKLIADNTPLKDPINAFAQQVGLGGSSTGISFDLEQLARNAGQPQIADQIAAFKAGSSR</sequence>
<organism evidence="2 3">
    <name type="scientific">Corynebacterium phoceense</name>
    <dbReference type="NCBI Taxonomy" id="1686286"/>
    <lineage>
        <taxon>Bacteria</taxon>
        <taxon>Bacillati</taxon>
        <taxon>Actinomycetota</taxon>
        <taxon>Actinomycetes</taxon>
        <taxon>Mycobacteriales</taxon>
        <taxon>Corynebacteriaceae</taxon>
        <taxon>Corynebacterium</taxon>
    </lineage>
</organism>
<feature type="signal peptide" evidence="1">
    <location>
        <begin position="1"/>
        <end position="25"/>
    </location>
</feature>
<evidence type="ECO:0000313" key="3">
    <source>
        <dbReference type="Proteomes" id="UP000318080"/>
    </source>
</evidence>
<keyword evidence="3" id="KW-1185">Reference proteome</keyword>
<dbReference type="RefSeq" id="WP_066492752.1">
    <property type="nucleotide sequence ID" value="NZ_VHIR01000005.1"/>
</dbReference>
<name>A0A540R8B4_9CORY</name>
<accession>A0A540R8B4</accession>
<protein>
    <submittedName>
        <fullName evidence="2">Uncharacterized protein</fullName>
    </submittedName>
</protein>
<keyword evidence="1" id="KW-0732">Signal</keyword>